<keyword evidence="3" id="KW-1185">Reference proteome</keyword>
<reference evidence="3" key="1">
    <citation type="journal article" date="2017" name="Nat. Microbiol.">
        <title>Global analysis of biosynthetic gene clusters reveals vast potential of secondary metabolite production in Penicillium species.</title>
        <authorList>
            <person name="Nielsen J.C."/>
            <person name="Grijseels S."/>
            <person name="Prigent S."/>
            <person name="Ji B."/>
            <person name="Dainat J."/>
            <person name="Nielsen K.F."/>
            <person name="Frisvad J.C."/>
            <person name="Workman M."/>
            <person name="Nielsen J."/>
        </authorList>
    </citation>
    <scope>NUCLEOTIDE SEQUENCE [LARGE SCALE GENOMIC DNA]</scope>
    <source>
        <strain evidence="3">IBT 29525</strain>
    </source>
</reference>
<evidence type="ECO:0000313" key="3">
    <source>
        <dbReference type="Proteomes" id="UP000191612"/>
    </source>
</evidence>
<gene>
    <name evidence="2" type="ORF">PENSOL_c009G02287</name>
</gene>
<protein>
    <submittedName>
        <fullName evidence="2">Uncharacterized protein</fullName>
    </submittedName>
</protein>
<proteinExistence type="predicted"/>
<feature type="compositionally biased region" description="Basic residues" evidence="1">
    <location>
        <begin position="1"/>
        <end position="18"/>
    </location>
</feature>
<evidence type="ECO:0000256" key="1">
    <source>
        <dbReference type="SAM" id="MobiDB-lite"/>
    </source>
</evidence>
<feature type="region of interest" description="Disordered" evidence="1">
    <location>
        <begin position="1"/>
        <end position="40"/>
    </location>
</feature>
<accession>A0A1V6RAG0</accession>
<dbReference type="Proteomes" id="UP000191612">
    <property type="component" value="Unassembled WGS sequence"/>
</dbReference>
<dbReference type="EMBL" id="MDYO01000009">
    <property type="protein sequence ID" value="OQD98399.1"/>
    <property type="molecule type" value="Genomic_DNA"/>
</dbReference>
<sequence>MRHGGTLKPLLRRRRAVKPRSGNGSAHKGPPSNVNPPAPPMRMSTWCYKGMIQIDGNSLYASLMANIGIFIDRMEFGDVVDRHNVEVGFRN</sequence>
<name>A0A1V6RAG0_9EURO</name>
<dbReference type="AlphaFoldDB" id="A0A1V6RAG0"/>
<organism evidence="2 3">
    <name type="scientific">Penicillium solitum</name>
    <dbReference type="NCBI Taxonomy" id="60172"/>
    <lineage>
        <taxon>Eukaryota</taxon>
        <taxon>Fungi</taxon>
        <taxon>Dikarya</taxon>
        <taxon>Ascomycota</taxon>
        <taxon>Pezizomycotina</taxon>
        <taxon>Eurotiomycetes</taxon>
        <taxon>Eurotiomycetidae</taxon>
        <taxon>Eurotiales</taxon>
        <taxon>Aspergillaceae</taxon>
        <taxon>Penicillium</taxon>
    </lineage>
</organism>
<evidence type="ECO:0000313" key="2">
    <source>
        <dbReference type="EMBL" id="OQD98399.1"/>
    </source>
</evidence>
<comment type="caution">
    <text evidence="2">The sequence shown here is derived from an EMBL/GenBank/DDBJ whole genome shotgun (WGS) entry which is preliminary data.</text>
</comment>